<dbReference type="Proteomes" id="UP001303046">
    <property type="component" value="Unassembled WGS sequence"/>
</dbReference>
<feature type="region of interest" description="Disordered" evidence="1">
    <location>
        <begin position="1"/>
        <end position="50"/>
    </location>
</feature>
<evidence type="ECO:0000313" key="3">
    <source>
        <dbReference type="Proteomes" id="UP001303046"/>
    </source>
</evidence>
<comment type="caution">
    <text evidence="2">The sequence shown here is derived from an EMBL/GenBank/DDBJ whole genome shotgun (WGS) entry which is preliminary data.</text>
</comment>
<organism evidence="2 3">
    <name type="scientific">Necator americanus</name>
    <name type="common">Human hookworm</name>
    <dbReference type="NCBI Taxonomy" id="51031"/>
    <lineage>
        <taxon>Eukaryota</taxon>
        <taxon>Metazoa</taxon>
        <taxon>Ecdysozoa</taxon>
        <taxon>Nematoda</taxon>
        <taxon>Chromadorea</taxon>
        <taxon>Rhabditida</taxon>
        <taxon>Rhabditina</taxon>
        <taxon>Rhabditomorpha</taxon>
        <taxon>Strongyloidea</taxon>
        <taxon>Ancylostomatidae</taxon>
        <taxon>Bunostominae</taxon>
        <taxon>Necator</taxon>
    </lineage>
</organism>
<name>A0ABR1CET4_NECAM</name>
<evidence type="ECO:0000256" key="1">
    <source>
        <dbReference type="SAM" id="MobiDB-lite"/>
    </source>
</evidence>
<evidence type="ECO:0000313" key="2">
    <source>
        <dbReference type="EMBL" id="KAK6736634.1"/>
    </source>
</evidence>
<dbReference type="EMBL" id="JAVFWL010000002">
    <property type="protein sequence ID" value="KAK6736634.1"/>
    <property type="molecule type" value="Genomic_DNA"/>
</dbReference>
<accession>A0ABR1CET4</accession>
<sequence>MRRNLYFCPPSAENSTDKRSGKPRLKEGKMKGAKRTQAPLRTPKTPSSSAFEGVRSMVVRHDSPAWIAQYADLCDGEVIVFVGHNGFVEISASKPIVAGNVKHPSS</sequence>
<keyword evidence="3" id="KW-1185">Reference proteome</keyword>
<gene>
    <name evidence="2" type="primary">Necator_chrII.g7165</name>
    <name evidence="2" type="ORF">RB195_019372</name>
</gene>
<reference evidence="2 3" key="1">
    <citation type="submission" date="2023-08" db="EMBL/GenBank/DDBJ databases">
        <title>A Necator americanus chromosomal reference genome.</title>
        <authorList>
            <person name="Ilik V."/>
            <person name="Petrzelkova K.J."/>
            <person name="Pardy F."/>
            <person name="Fuh T."/>
            <person name="Niatou-Singa F.S."/>
            <person name="Gouil Q."/>
            <person name="Baker L."/>
            <person name="Ritchie M.E."/>
            <person name="Jex A.R."/>
            <person name="Gazzola D."/>
            <person name="Li H."/>
            <person name="Toshio Fujiwara R."/>
            <person name="Zhan B."/>
            <person name="Aroian R.V."/>
            <person name="Pafco B."/>
            <person name="Schwarz E.M."/>
        </authorList>
    </citation>
    <scope>NUCLEOTIDE SEQUENCE [LARGE SCALE GENOMIC DNA]</scope>
    <source>
        <strain evidence="2 3">Aroian</strain>
        <tissue evidence="2">Whole animal</tissue>
    </source>
</reference>
<proteinExistence type="predicted"/>
<feature type="compositionally biased region" description="Basic and acidic residues" evidence="1">
    <location>
        <begin position="15"/>
        <end position="30"/>
    </location>
</feature>
<protein>
    <submittedName>
        <fullName evidence="2">Uncharacterized protein</fullName>
    </submittedName>
</protein>